<gene>
    <name evidence="2" type="ORF">M8523_31355</name>
</gene>
<feature type="region of interest" description="Disordered" evidence="1">
    <location>
        <begin position="68"/>
        <end position="105"/>
    </location>
</feature>
<dbReference type="RefSeq" id="WP_282588792.1">
    <property type="nucleotide sequence ID" value="NZ_JAMOIM010000049.1"/>
</dbReference>
<comment type="caution">
    <text evidence="2">The sequence shown here is derived from an EMBL/GenBank/DDBJ whole genome shotgun (WGS) entry which is preliminary data.</text>
</comment>
<evidence type="ECO:0000313" key="2">
    <source>
        <dbReference type="EMBL" id="MCW6512416.1"/>
    </source>
</evidence>
<name>A0AA41Z3M9_9HYPH</name>
<sequence length="219" mass="23872">MRRVIKPFTVEVRSGSRKSATPKPLAPQWPQADDQPSIAWPETPIPRPDAPVLAEVTGRVLPVLNEAADSAVDESKVQARPRQKRASAIEAKAAEDAETPAPPVSAEPTLLADFTNWPSESFADNSDTVQDQDEAVEAGQPQLGNEMPVAVRDFDLQPGPGAGHLLPAVDTKVVAATLILRQGRDRLARNDFARGERWKARLPIAVHRADKRIKKLQQP</sequence>
<evidence type="ECO:0000256" key="1">
    <source>
        <dbReference type="SAM" id="MobiDB-lite"/>
    </source>
</evidence>
<dbReference type="Proteomes" id="UP001165667">
    <property type="component" value="Unassembled WGS sequence"/>
</dbReference>
<proteinExistence type="predicted"/>
<feature type="region of interest" description="Disordered" evidence="1">
    <location>
        <begin position="1"/>
        <end position="46"/>
    </location>
</feature>
<evidence type="ECO:0000313" key="3">
    <source>
        <dbReference type="Proteomes" id="UP001165667"/>
    </source>
</evidence>
<dbReference type="EMBL" id="JAMOIM010000049">
    <property type="protein sequence ID" value="MCW6512416.1"/>
    <property type="molecule type" value="Genomic_DNA"/>
</dbReference>
<dbReference type="AlphaFoldDB" id="A0AA41Z3M9"/>
<accession>A0AA41Z3M9</accession>
<reference evidence="2" key="1">
    <citation type="submission" date="2022-05" db="EMBL/GenBank/DDBJ databases">
        <authorList>
            <person name="Pankratov T."/>
        </authorList>
    </citation>
    <scope>NUCLEOTIDE SEQUENCE</scope>
    <source>
        <strain evidence="2">BP6-180914</strain>
    </source>
</reference>
<keyword evidence="3" id="KW-1185">Reference proteome</keyword>
<feature type="region of interest" description="Disordered" evidence="1">
    <location>
        <begin position="122"/>
        <end position="143"/>
    </location>
</feature>
<protein>
    <submittedName>
        <fullName evidence="2">Uncharacterized protein</fullName>
    </submittedName>
</protein>
<organism evidence="2 3">
    <name type="scientific">Lichenifustis flavocetrariae</name>
    <dbReference type="NCBI Taxonomy" id="2949735"/>
    <lineage>
        <taxon>Bacteria</taxon>
        <taxon>Pseudomonadati</taxon>
        <taxon>Pseudomonadota</taxon>
        <taxon>Alphaproteobacteria</taxon>
        <taxon>Hyphomicrobiales</taxon>
        <taxon>Lichenihabitantaceae</taxon>
        <taxon>Lichenifustis</taxon>
    </lineage>
</organism>